<dbReference type="KEGG" id="olu:OSTLU_27445"/>
<dbReference type="Gramene" id="ABO99729">
    <property type="protein sequence ID" value="ABO99729"/>
    <property type="gene ID" value="OSTLU_27445"/>
</dbReference>
<reference evidence="1 3" key="1">
    <citation type="journal article" date="2007" name="Proc. Natl. Acad. Sci. U.S.A.">
        <title>The tiny eukaryote Ostreococcus provides genomic insights into the paradox of plankton speciation.</title>
        <authorList>
            <person name="Palenik B."/>
            <person name="Grimwood J."/>
            <person name="Aerts A."/>
            <person name="Rouze P."/>
            <person name="Salamov A."/>
            <person name="Putnam N."/>
            <person name="Dupont C."/>
            <person name="Jorgensen R."/>
            <person name="Derelle E."/>
            <person name="Rombauts S."/>
            <person name="Zhou K."/>
            <person name="Otillar R."/>
            <person name="Merchant S.S."/>
            <person name="Podell S."/>
            <person name="Gaasterland T."/>
            <person name="Napoli C."/>
            <person name="Gendler K."/>
            <person name="Manuell A."/>
            <person name="Tai V."/>
            <person name="Vallon O."/>
            <person name="Piganeau G."/>
            <person name="Jancek S."/>
            <person name="Heijde M."/>
            <person name="Jabbari K."/>
            <person name="Bowler C."/>
            <person name="Lohr M."/>
            <person name="Robbens S."/>
            <person name="Werner G."/>
            <person name="Dubchak I."/>
            <person name="Pazour G.J."/>
            <person name="Ren Q."/>
            <person name="Paulsen I."/>
            <person name="Delwiche C."/>
            <person name="Schmutz J."/>
            <person name="Rokhsar D."/>
            <person name="Van de Peer Y."/>
            <person name="Moreau H."/>
            <person name="Grigoriev I.V."/>
        </authorList>
    </citation>
    <scope>NUCLEOTIDE SEQUENCE [LARGE SCALE GENOMIC DNA]</scope>
    <source>
        <strain evidence="1 3">CCE9901</strain>
    </source>
</reference>
<keyword evidence="3" id="KW-1185">Reference proteome</keyword>
<dbReference type="AlphaFoldDB" id="A4S773"/>
<name>A4S773_OSTLU</name>
<gene>
    <name evidence="1" type="ORF">OSTLU_27375</name>
    <name evidence="2" type="ORF">OSTLU_27445</name>
</gene>
<evidence type="ECO:0000313" key="1">
    <source>
        <dbReference type="EMBL" id="ABO99698.1"/>
    </source>
</evidence>
<dbReference type="Proteomes" id="UP000001568">
    <property type="component" value="Chromosome 14"/>
</dbReference>
<dbReference type="KEGG" id="olu:OSTLU_27375"/>
<dbReference type="OMA" id="WPEIKLM"/>
<organism evidence="1 3">
    <name type="scientific">Ostreococcus lucimarinus (strain CCE9901)</name>
    <dbReference type="NCBI Taxonomy" id="436017"/>
    <lineage>
        <taxon>Eukaryota</taxon>
        <taxon>Viridiplantae</taxon>
        <taxon>Chlorophyta</taxon>
        <taxon>Mamiellophyceae</taxon>
        <taxon>Mamiellales</taxon>
        <taxon>Bathycoccaceae</taxon>
        <taxon>Ostreococcus</taxon>
    </lineage>
</organism>
<evidence type="ECO:0000313" key="3">
    <source>
        <dbReference type="Proteomes" id="UP000001568"/>
    </source>
</evidence>
<dbReference type="Gramene" id="ABO99698">
    <property type="protein sequence ID" value="ABO99698"/>
    <property type="gene ID" value="OSTLU_27375"/>
</dbReference>
<dbReference type="HOGENOM" id="CLU_1055206_0_0_1"/>
<dbReference type="GeneID" id="5005489"/>
<dbReference type="RefSeq" id="XP_001421436.1">
    <property type="nucleotide sequence ID" value="XM_001421399.1"/>
</dbReference>
<dbReference type="OrthoDB" id="499374at2759"/>
<dbReference type="EMBL" id="CP000594">
    <property type="protein sequence ID" value="ABO99698.1"/>
    <property type="molecule type" value="Genomic_DNA"/>
</dbReference>
<dbReference type="EMBL" id="CP000594">
    <property type="protein sequence ID" value="ABO99729.1"/>
    <property type="molecule type" value="Genomic_DNA"/>
</dbReference>
<sequence length="264" mass="29104">MVRVIADEAIIGGRTTSGGRPGPVFSNEQRFERRTRPLTVDEIVSSWPEIKLMSVLKWGEEVESSVGWDGRRMMPAGLQASVDARRMETTADGEPGTSAGEQVVYEDLKPLLHAALARGSKVFVLNSRGRAVERCREIFRENGFEVAEDVDGYGVCVIPTENFASRSLAAANLIATTARPGEHWHIIDGDMDELERFKDSDLGEAYESLTRGVEVTLRHASYAYASPRATHRAHLDREIQSLTADSAKNLALNFLGGFSQVPNR</sequence>
<dbReference type="RefSeq" id="XP_001421405.1">
    <property type="nucleotide sequence ID" value="XM_001421368.1"/>
</dbReference>
<evidence type="ECO:0000313" key="2">
    <source>
        <dbReference type="EMBL" id="ABO99729.1"/>
    </source>
</evidence>
<protein>
    <submittedName>
        <fullName evidence="1">Uncharacterized protein</fullName>
    </submittedName>
</protein>
<proteinExistence type="predicted"/>
<dbReference type="GeneID" id="5005563"/>
<accession>A4S773</accession>